<dbReference type="InterPro" id="IPR041735">
    <property type="entry name" value="4OHPhenylPyrv_dOase_C"/>
</dbReference>
<dbReference type="PROSITE" id="PS51819">
    <property type="entry name" value="VOC"/>
    <property type="match status" value="2"/>
</dbReference>
<evidence type="ECO:0000256" key="4">
    <source>
        <dbReference type="ARBA" id="ARBA00022737"/>
    </source>
</evidence>
<evidence type="ECO:0000256" key="2">
    <source>
        <dbReference type="ARBA" id="ARBA00018452"/>
    </source>
</evidence>
<keyword evidence="12" id="KW-1185">Reference proteome</keyword>
<feature type="domain" description="VOC" evidence="10">
    <location>
        <begin position="206"/>
        <end position="365"/>
    </location>
</feature>
<dbReference type="AlphaFoldDB" id="A0A673CL12"/>
<comment type="function">
    <text evidence="6">Catalyzes the conversion of 4-hydroxyphenylpyruvic acid to homogentisic acid, one of the steps in tyrosine catabolism.</text>
</comment>
<dbReference type="GeneID" id="115439232"/>
<evidence type="ECO:0000256" key="6">
    <source>
        <dbReference type="ARBA" id="ARBA00033727"/>
    </source>
</evidence>
<dbReference type="GO" id="GO:0046872">
    <property type="term" value="F:metal ion binding"/>
    <property type="evidence" value="ECO:0007669"/>
    <property type="project" value="UniProtKB-KW"/>
</dbReference>
<proteinExistence type="inferred from homology"/>
<reference evidence="11" key="3">
    <citation type="submission" date="2025-09" db="UniProtKB">
        <authorList>
            <consortium name="Ensembl"/>
        </authorList>
    </citation>
    <scope>IDENTIFICATION</scope>
</reference>
<evidence type="ECO:0000313" key="11">
    <source>
        <dbReference type="Ensembl" id="ENSSORP00005056306.1"/>
    </source>
</evidence>
<evidence type="ECO:0000256" key="7">
    <source>
        <dbReference type="ARBA" id="ARBA00048047"/>
    </source>
</evidence>
<gene>
    <name evidence="11" type="primary">hpdl</name>
</gene>
<dbReference type="GO" id="GO:0003868">
    <property type="term" value="F:4-hydroxyphenylpyruvate dioxygenase activity"/>
    <property type="evidence" value="ECO:0007669"/>
    <property type="project" value="UniProtKB-EC"/>
</dbReference>
<dbReference type="Pfam" id="PF00903">
    <property type="entry name" value="Glyoxalase"/>
    <property type="match status" value="1"/>
</dbReference>
<evidence type="ECO:0000256" key="3">
    <source>
        <dbReference type="ARBA" id="ARBA00022723"/>
    </source>
</evidence>
<reference evidence="11" key="1">
    <citation type="submission" date="2019-06" db="EMBL/GenBank/DDBJ databases">
        <authorList>
            <consortium name="Wellcome Sanger Institute Data Sharing"/>
        </authorList>
    </citation>
    <scope>NUCLEOTIDE SEQUENCE [LARGE SCALE GENOMIC DNA]</scope>
</reference>
<keyword evidence="4" id="KW-0677">Repeat</keyword>
<keyword evidence="5 9" id="KW-0408">Iron</keyword>
<dbReference type="InterPro" id="IPR005956">
    <property type="entry name" value="4OHPhenylPyrv_dOase"/>
</dbReference>
<dbReference type="InParanoid" id="A0A673CL12"/>
<dbReference type="Gene3D" id="3.10.180.10">
    <property type="entry name" value="2,3-Dihydroxybiphenyl 1,2-Dioxygenase, domain 1"/>
    <property type="match status" value="2"/>
</dbReference>
<dbReference type="RefSeq" id="XP_030018895.1">
    <property type="nucleotide sequence ID" value="XM_030163035.1"/>
</dbReference>
<comment type="catalytic activity">
    <reaction evidence="7">
        <text>3-(4-hydroxyphenyl)pyruvate + O2 = homogentisate + CO2</text>
        <dbReference type="Rhea" id="RHEA:16189"/>
        <dbReference type="ChEBI" id="CHEBI:15379"/>
        <dbReference type="ChEBI" id="CHEBI:16169"/>
        <dbReference type="ChEBI" id="CHEBI:16526"/>
        <dbReference type="ChEBI" id="CHEBI:36242"/>
        <dbReference type="EC" id="1.13.11.27"/>
    </reaction>
    <physiologicalReaction direction="left-to-right" evidence="7">
        <dbReference type="Rhea" id="RHEA:16190"/>
    </physiologicalReaction>
</comment>
<feature type="binding site" evidence="9">
    <location>
        <position position="209"/>
    </location>
    <ligand>
        <name>Fe cation</name>
        <dbReference type="ChEBI" id="CHEBI:24875"/>
    </ligand>
</feature>
<feature type="binding site" evidence="9">
    <location>
        <position position="313"/>
    </location>
    <ligand>
        <name>Fe cation</name>
        <dbReference type="ChEBI" id="CHEBI:24875"/>
    </ligand>
</feature>
<evidence type="ECO:0000256" key="1">
    <source>
        <dbReference type="ARBA" id="ARBA00005877"/>
    </source>
</evidence>
<sequence>MAAYISRLHHISLHVSNVDKFASDLVSRFKFVLFAARLGERTRQLAFRKGSAVFVVNERPNPGPGGLNEDLRVISDRPAAHTQRIHAGKPHQDGGLRCLYDVSPYYPVDTACNVCFEVEDVERSFKALHHLGCDFLVPPTTIRDHRGLLTYSVVQSIVGNVCHTLIDRSKYEGGFLPGFDVIGKDYSLQEEEEEEEEGEGACPVTHFDHITYACPRKTTHQVMRWYERLFGFQRFFIDSNEDVDEGYVLNQEGIGLRLTAMEYWKCSRAGLTLPSAHKKEADCKFVIAESLPEQGRNQVDTFLEQHRGPGIQHIGLYTKDIVSTAQTMAEAGVRFFSPPPAYYTEVGKQQEIQEAGHNPQMLAQHGILLDTDLHRDPSAQTGCGENTRYLLQVFTKPLFTEDTFFLELIERRGASGFGEGNIRALWRSVQAYMENEEKAALKTVKSAQP</sequence>
<dbReference type="OrthoDB" id="414569at2759"/>
<dbReference type="PANTHER" id="PTHR11959">
    <property type="entry name" value="4-HYDROXYPHENYLPYRUVATE DIOXYGENASE"/>
    <property type="match status" value="1"/>
</dbReference>
<dbReference type="InterPro" id="IPR004360">
    <property type="entry name" value="Glyas_Fos-R_dOase_dom"/>
</dbReference>
<name>A0A673CL12_9TELE</name>
<reference evidence="11" key="2">
    <citation type="submission" date="2025-08" db="UniProtKB">
        <authorList>
            <consortium name="Ensembl"/>
        </authorList>
    </citation>
    <scope>IDENTIFICATION</scope>
</reference>
<dbReference type="PANTHER" id="PTHR11959:SF10">
    <property type="entry name" value="4-HYDROXYPHENYLPYRUVATE DIOXYGENASE-LIKE PROTEIN"/>
    <property type="match status" value="1"/>
</dbReference>
<evidence type="ECO:0000256" key="9">
    <source>
        <dbReference type="PIRSR" id="PIRSR009283-1"/>
    </source>
</evidence>
<comment type="similarity">
    <text evidence="1 8">Belongs to the 4HPPD family.</text>
</comment>
<organism evidence="11 12">
    <name type="scientific">Sphaeramia orbicularis</name>
    <name type="common">orbiculate cardinalfish</name>
    <dbReference type="NCBI Taxonomy" id="375764"/>
    <lineage>
        <taxon>Eukaryota</taxon>
        <taxon>Metazoa</taxon>
        <taxon>Chordata</taxon>
        <taxon>Craniata</taxon>
        <taxon>Vertebrata</taxon>
        <taxon>Euteleostomi</taxon>
        <taxon>Actinopterygii</taxon>
        <taxon>Neopterygii</taxon>
        <taxon>Teleostei</taxon>
        <taxon>Neoteleostei</taxon>
        <taxon>Acanthomorphata</taxon>
        <taxon>Gobiaria</taxon>
        <taxon>Kurtiformes</taxon>
        <taxon>Apogonoidei</taxon>
        <taxon>Apogonidae</taxon>
        <taxon>Apogoninae</taxon>
        <taxon>Sphaeramia</taxon>
    </lineage>
</organism>
<comment type="cofactor">
    <cofactor evidence="9">
        <name>Fe cation</name>
        <dbReference type="ChEBI" id="CHEBI:24875"/>
    </cofactor>
    <text evidence="9">Binds 1 Fe cation per subunit.</text>
</comment>
<dbReference type="CTD" id="84842"/>
<evidence type="ECO:0000256" key="8">
    <source>
        <dbReference type="PIRNR" id="PIRNR009283"/>
    </source>
</evidence>
<dbReference type="InterPro" id="IPR037523">
    <property type="entry name" value="VOC_core"/>
</dbReference>
<evidence type="ECO:0000259" key="10">
    <source>
        <dbReference type="PROSITE" id="PS51819"/>
    </source>
</evidence>
<dbReference type="CDD" id="cd07250">
    <property type="entry name" value="HPPD_C_like"/>
    <property type="match status" value="1"/>
</dbReference>
<dbReference type="SUPFAM" id="SSF54593">
    <property type="entry name" value="Glyoxalase/Bleomycin resistance protein/Dihydroxybiphenyl dioxygenase"/>
    <property type="match status" value="1"/>
</dbReference>
<dbReference type="PIRSF" id="PIRSF009283">
    <property type="entry name" value="HPP_dOase"/>
    <property type="match status" value="1"/>
</dbReference>
<dbReference type="Proteomes" id="UP000472271">
    <property type="component" value="Chromosome 19"/>
</dbReference>
<evidence type="ECO:0000256" key="5">
    <source>
        <dbReference type="ARBA" id="ARBA00023004"/>
    </source>
</evidence>
<dbReference type="GO" id="GO:0009072">
    <property type="term" value="P:aromatic amino acid metabolic process"/>
    <property type="evidence" value="ECO:0007669"/>
    <property type="project" value="InterPro"/>
</dbReference>
<evidence type="ECO:0000313" key="12">
    <source>
        <dbReference type="Proteomes" id="UP000472271"/>
    </source>
</evidence>
<accession>A0A673CL12</accession>
<feature type="binding site" evidence="9">
    <location>
        <position position="407"/>
    </location>
    <ligand>
        <name>Fe cation</name>
        <dbReference type="ChEBI" id="CHEBI:24875"/>
    </ligand>
</feature>
<keyword evidence="3 9" id="KW-0479">Metal-binding</keyword>
<dbReference type="Ensembl" id="ENSSORT00005057602.1">
    <property type="protein sequence ID" value="ENSSORP00005056306.1"/>
    <property type="gene ID" value="ENSSORG00005025058.1"/>
</dbReference>
<protein>
    <recommendedName>
        <fullName evidence="2 8">4-hydroxyphenylpyruvate dioxygenase</fullName>
    </recommendedName>
</protein>
<dbReference type="InterPro" id="IPR029068">
    <property type="entry name" value="Glyas_Bleomycin-R_OHBP_Dase"/>
</dbReference>
<feature type="domain" description="VOC" evidence="10">
    <location>
        <begin position="7"/>
        <end position="168"/>
    </location>
</feature>